<dbReference type="STRING" id="39777.B7L28_09315"/>
<evidence type="ECO:0000313" key="3">
    <source>
        <dbReference type="EMBL" id="RJY51391.1"/>
    </source>
</evidence>
<comment type="caution">
    <text evidence="1">The sequence shown here is derived from an EMBL/GenBank/DDBJ whole genome shotgun (WGS) entry which is preliminary data.</text>
</comment>
<dbReference type="AlphaFoldDB" id="A0A133RZT8"/>
<evidence type="ECO:0000313" key="2">
    <source>
        <dbReference type="EMBL" id="MDK7356732.1"/>
    </source>
</evidence>
<evidence type="ECO:0000313" key="5">
    <source>
        <dbReference type="Proteomes" id="UP000277803"/>
    </source>
</evidence>
<dbReference type="Proteomes" id="UP000070226">
    <property type="component" value="Unassembled WGS sequence"/>
</dbReference>
<name>A0A133RZT8_9FIRM</name>
<reference evidence="3 5" key="2">
    <citation type="submission" date="2018-09" db="EMBL/GenBank/DDBJ databases">
        <title>Genome sequence of Veillonella atypica isolated from periodontal Korean patients.</title>
        <authorList>
            <person name="Lee J.-H."/>
            <person name="Moon J.-H."/>
            <person name="Shin S.-Y."/>
        </authorList>
    </citation>
    <scope>NUCLEOTIDE SEQUENCE [LARGE SCALE GENOMIC DNA]</scope>
    <source>
        <strain evidence="3 5">KHUD_V1</strain>
    </source>
</reference>
<evidence type="ECO:0000313" key="1">
    <source>
        <dbReference type="EMBL" id="KXA61291.1"/>
    </source>
</evidence>
<accession>A0A133RZT8</accession>
<dbReference type="PATRIC" id="fig|39777.7.peg.1903"/>
<proteinExistence type="predicted"/>
<dbReference type="Proteomes" id="UP000277803">
    <property type="component" value="Unassembled WGS sequence"/>
</dbReference>
<dbReference type="Proteomes" id="UP001236274">
    <property type="component" value="Unassembled WGS sequence"/>
</dbReference>
<reference evidence="1 4" key="1">
    <citation type="submission" date="2016-01" db="EMBL/GenBank/DDBJ databases">
        <authorList>
            <person name="Oliw E.H."/>
        </authorList>
    </citation>
    <scope>NUCLEOTIDE SEQUENCE [LARGE SCALE GENOMIC DNA]</scope>
    <source>
        <strain evidence="1 4">CMW7756B</strain>
    </source>
</reference>
<sequence length="221" mass="24929">MSAFLGHIHYWLYRKIQLLVERENLILEKTTKVVDDLAEELHSISVDTYGEPINPSIPLENIIDHNNIHGWLSNQINIASVREAAFIKDMLDTNADENAIHVVTAILDAFAVQGQACGVVAQDSLEEHTAPAIYNALQNFYVNGMPCDGGDQIVEDSADRFTWVGDHRLQAGYWRTAGVDPKFMMLAYQTWFEAFVKAIDPEFELITTEDNGTRLYTIAKK</sequence>
<protein>
    <submittedName>
        <fullName evidence="1">Uncharacterized protein</fullName>
    </submittedName>
</protein>
<dbReference type="KEGG" id="vat:B7L28_09315"/>
<dbReference type="EMBL" id="QXZZ01000004">
    <property type="protein sequence ID" value="RJY51391.1"/>
    <property type="molecule type" value="Genomic_DNA"/>
</dbReference>
<dbReference type="RefSeq" id="WP_005375832.1">
    <property type="nucleotide sequence ID" value="NZ_CACRUN010000012.1"/>
</dbReference>
<organism evidence="1">
    <name type="scientific">Veillonella atypica</name>
    <dbReference type="NCBI Taxonomy" id="39777"/>
    <lineage>
        <taxon>Bacteria</taxon>
        <taxon>Bacillati</taxon>
        <taxon>Bacillota</taxon>
        <taxon>Negativicutes</taxon>
        <taxon>Veillonellales</taxon>
        <taxon>Veillonellaceae</taxon>
        <taxon>Veillonella</taxon>
    </lineage>
</organism>
<reference evidence="2" key="3">
    <citation type="submission" date="2023-05" db="EMBL/GenBank/DDBJ databases">
        <title>Cataloging the Phylogenetic Diversity of Human Bladder Bacteria.</title>
        <authorList>
            <person name="Du J."/>
        </authorList>
    </citation>
    <scope>NUCLEOTIDE SEQUENCE</scope>
    <source>
        <strain evidence="2">UMB10101</strain>
    </source>
</reference>
<gene>
    <name evidence="3" type="ORF">D2965_00490</name>
    <name evidence="1" type="ORF">HMPREF3233_01937</name>
    <name evidence="2" type="ORF">QP520_03720</name>
</gene>
<evidence type="ECO:0000313" key="4">
    <source>
        <dbReference type="Proteomes" id="UP000070226"/>
    </source>
</evidence>
<dbReference type="EMBL" id="LRQT01000121">
    <property type="protein sequence ID" value="KXA61291.1"/>
    <property type="molecule type" value="Genomic_DNA"/>
</dbReference>
<dbReference type="EMBL" id="JASORJ010000003">
    <property type="protein sequence ID" value="MDK7356732.1"/>
    <property type="molecule type" value="Genomic_DNA"/>
</dbReference>